<proteinExistence type="predicted"/>
<protein>
    <submittedName>
        <fullName evidence="1">Uncharacterized protein</fullName>
    </submittedName>
</protein>
<comment type="caution">
    <text evidence="1">The sequence shown here is derived from an EMBL/GenBank/DDBJ whole genome shotgun (WGS) entry which is preliminary data.</text>
</comment>
<name>A0ABP8V7K3_9GAMM</name>
<organism evidence="1 2">
    <name type="scientific">Kistimonas scapharcae</name>
    <dbReference type="NCBI Taxonomy" id="1036133"/>
    <lineage>
        <taxon>Bacteria</taxon>
        <taxon>Pseudomonadati</taxon>
        <taxon>Pseudomonadota</taxon>
        <taxon>Gammaproteobacteria</taxon>
        <taxon>Oceanospirillales</taxon>
        <taxon>Endozoicomonadaceae</taxon>
        <taxon>Kistimonas</taxon>
    </lineage>
</organism>
<keyword evidence="2" id="KW-1185">Reference proteome</keyword>
<accession>A0ABP8V7K3</accession>
<evidence type="ECO:0000313" key="2">
    <source>
        <dbReference type="Proteomes" id="UP001500604"/>
    </source>
</evidence>
<sequence>MKRRFCFLLFSVFCTVAYSNSDKPVAGTQMVEMEGRGVYITSPSAVFDSHKTLTLNAPAIDWLGDMKKEHLDVLDGIDLRDIPSFAATLDTGFKKSQGLSTITLTFVRSGKKQTLDIHDPVIHISSQNGNIRFSFKEPVKSIPEQTMEQVTLTVKTWHLPTVNLGRFPMHAVCCNCSGGCAALWILFAWCNTCLEPSGGEFCCQHCHMPAAPGETCP</sequence>
<dbReference type="EMBL" id="BAABFL010000433">
    <property type="protein sequence ID" value="GAA4651020.1"/>
    <property type="molecule type" value="Genomic_DNA"/>
</dbReference>
<gene>
    <name evidence="1" type="ORF">GCM10023116_33030</name>
</gene>
<dbReference type="Proteomes" id="UP001500604">
    <property type="component" value="Unassembled WGS sequence"/>
</dbReference>
<dbReference type="RefSeq" id="WP_345197315.1">
    <property type="nucleotide sequence ID" value="NZ_BAABFL010000433.1"/>
</dbReference>
<evidence type="ECO:0000313" key="1">
    <source>
        <dbReference type="EMBL" id="GAA4651020.1"/>
    </source>
</evidence>
<reference evidence="2" key="1">
    <citation type="journal article" date="2019" name="Int. J. Syst. Evol. Microbiol.">
        <title>The Global Catalogue of Microorganisms (GCM) 10K type strain sequencing project: providing services to taxonomists for standard genome sequencing and annotation.</title>
        <authorList>
            <consortium name="The Broad Institute Genomics Platform"/>
            <consortium name="The Broad Institute Genome Sequencing Center for Infectious Disease"/>
            <person name="Wu L."/>
            <person name="Ma J."/>
        </authorList>
    </citation>
    <scope>NUCLEOTIDE SEQUENCE [LARGE SCALE GENOMIC DNA]</scope>
    <source>
        <strain evidence="2">JCM 17805</strain>
    </source>
</reference>